<dbReference type="GO" id="GO:0033499">
    <property type="term" value="P:galactose catabolic process via UDP-galactose, Leloir pathway"/>
    <property type="evidence" value="ECO:0007669"/>
    <property type="project" value="TreeGrafter"/>
</dbReference>
<evidence type="ECO:0000256" key="3">
    <source>
        <dbReference type="ARBA" id="ARBA00005028"/>
    </source>
</evidence>
<evidence type="ECO:0000256" key="12">
    <source>
        <dbReference type="PIRNR" id="PIRNR005096"/>
    </source>
</evidence>
<evidence type="ECO:0000256" key="13">
    <source>
        <dbReference type="PIRSR" id="PIRSR005096-1"/>
    </source>
</evidence>
<comment type="subunit">
    <text evidence="5">Monomer.</text>
</comment>
<keyword evidence="11 12" id="KW-0119">Carbohydrate metabolism</keyword>
<dbReference type="Gene3D" id="2.70.98.10">
    <property type="match status" value="1"/>
</dbReference>
<evidence type="ECO:0000256" key="14">
    <source>
        <dbReference type="PIRSR" id="PIRSR005096-2"/>
    </source>
</evidence>
<dbReference type="InterPro" id="IPR014718">
    <property type="entry name" value="GH-type_carb-bd"/>
</dbReference>
<dbReference type="InterPro" id="IPR008183">
    <property type="entry name" value="Aldose_1/G6P_1-epimerase"/>
</dbReference>
<keyword evidence="8" id="KW-0963">Cytoplasm</keyword>
<feature type="binding site" evidence="14">
    <location>
        <position position="251"/>
    </location>
    <ligand>
        <name>beta-D-galactose</name>
        <dbReference type="ChEBI" id="CHEBI:27667"/>
    </ligand>
</feature>
<comment type="subcellular location">
    <subcellularLocation>
        <location evidence="2">Cytoplasm</location>
    </subcellularLocation>
</comment>
<evidence type="ECO:0000256" key="15">
    <source>
        <dbReference type="PIRSR" id="PIRSR005096-3"/>
    </source>
</evidence>
<comment type="similarity">
    <text evidence="4 12">Belongs to the aldose epimerase family.</text>
</comment>
<dbReference type="InterPro" id="IPR011013">
    <property type="entry name" value="Gal_mutarotase_sf_dom"/>
</dbReference>
<keyword evidence="17" id="KW-1185">Reference proteome</keyword>
<dbReference type="KEGG" id="pnd:Pla175_36170"/>
<dbReference type="NCBIfam" id="NF008277">
    <property type="entry name" value="PRK11055.1"/>
    <property type="match status" value="1"/>
</dbReference>
<proteinExistence type="inferred from homology"/>
<evidence type="ECO:0000256" key="7">
    <source>
        <dbReference type="ARBA" id="ARBA00014165"/>
    </source>
</evidence>
<organism evidence="16 17">
    <name type="scientific">Pirellulimonas nuda</name>
    <dbReference type="NCBI Taxonomy" id="2528009"/>
    <lineage>
        <taxon>Bacteria</taxon>
        <taxon>Pseudomonadati</taxon>
        <taxon>Planctomycetota</taxon>
        <taxon>Planctomycetia</taxon>
        <taxon>Pirellulales</taxon>
        <taxon>Lacipirellulaceae</taxon>
        <taxon>Pirellulimonas</taxon>
    </lineage>
</organism>
<evidence type="ECO:0000256" key="1">
    <source>
        <dbReference type="ARBA" id="ARBA00001614"/>
    </source>
</evidence>
<evidence type="ECO:0000256" key="11">
    <source>
        <dbReference type="ARBA" id="ARBA00023277"/>
    </source>
</evidence>
<feature type="binding site" evidence="15">
    <location>
        <begin position="181"/>
        <end position="183"/>
    </location>
    <ligand>
        <name>beta-D-galactose</name>
        <dbReference type="ChEBI" id="CHEBI:27667"/>
    </ligand>
</feature>
<feature type="active site" description="Proton acceptor" evidence="13">
    <location>
        <position position="316"/>
    </location>
</feature>
<evidence type="ECO:0000256" key="4">
    <source>
        <dbReference type="ARBA" id="ARBA00006206"/>
    </source>
</evidence>
<protein>
    <recommendedName>
        <fullName evidence="7 12">Aldose 1-epimerase</fullName>
        <ecNumber evidence="6 12">5.1.3.3</ecNumber>
    </recommendedName>
</protein>
<dbReference type="PROSITE" id="PS00545">
    <property type="entry name" value="ALDOSE_1_EPIMERASE"/>
    <property type="match status" value="1"/>
</dbReference>
<evidence type="ECO:0000256" key="6">
    <source>
        <dbReference type="ARBA" id="ARBA00013185"/>
    </source>
</evidence>
<dbReference type="Pfam" id="PF01263">
    <property type="entry name" value="Aldose_epim"/>
    <property type="match status" value="1"/>
</dbReference>
<dbReference type="PIRSF" id="PIRSF005096">
    <property type="entry name" value="GALM"/>
    <property type="match status" value="1"/>
</dbReference>
<dbReference type="CDD" id="cd09019">
    <property type="entry name" value="galactose_mutarotase_like"/>
    <property type="match status" value="1"/>
</dbReference>
<dbReference type="InterPro" id="IPR018052">
    <property type="entry name" value="Ald1_epimerase_CS"/>
</dbReference>
<accession>A0A518DFF3</accession>
<comment type="catalytic activity">
    <reaction evidence="1 12">
        <text>alpha-D-glucose = beta-D-glucose</text>
        <dbReference type="Rhea" id="RHEA:10264"/>
        <dbReference type="ChEBI" id="CHEBI:15903"/>
        <dbReference type="ChEBI" id="CHEBI:17925"/>
        <dbReference type="EC" id="5.1.3.3"/>
    </reaction>
</comment>
<evidence type="ECO:0000256" key="2">
    <source>
        <dbReference type="ARBA" id="ARBA00004496"/>
    </source>
</evidence>
<evidence type="ECO:0000256" key="5">
    <source>
        <dbReference type="ARBA" id="ARBA00011245"/>
    </source>
</evidence>
<dbReference type="PANTHER" id="PTHR10091">
    <property type="entry name" value="ALDOSE-1-EPIMERASE"/>
    <property type="match status" value="1"/>
</dbReference>
<name>A0A518DFF3_9BACT</name>
<feature type="active site" description="Proton donor" evidence="13">
    <location>
        <position position="181"/>
    </location>
</feature>
<dbReference type="GO" id="GO:0006006">
    <property type="term" value="P:glucose metabolic process"/>
    <property type="evidence" value="ECO:0007669"/>
    <property type="project" value="TreeGrafter"/>
</dbReference>
<dbReference type="GO" id="GO:0005737">
    <property type="term" value="C:cytoplasm"/>
    <property type="evidence" value="ECO:0007669"/>
    <property type="project" value="UniProtKB-SubCell"/>
</dbReference>
<evidence type="ECO:0000313" key="17">
    <source>
        <dbReference type="Proteomes" id="UP000317429"/>
    </source>
</evidence>
<dbReference type="EC" id="5.1.3.3" evidence="6 12"/>
<gene>
    <name evidence="16" type="primary">mro</name>
    <name evidence="16" type="ORF">Pla175_36170</name>
</gene>
<keyword evidence="10 12" id="KW-0413">Isomerase</keyword>
<sequence length="351" mass="38580">MVSKASFGETSDGKNIDLYTVKNPSGMTIRLITRGATLIGVDVPDRDGRFDDVVFGFDTAEEYESDKYQYFGCTTGRCANRIAEGKFILDGKDYQLAVNNDPNHLHGGAQRSLDKVVWAAEPFEKPHARGVKFSYTSPDGEENYPGELAIEVTYTLTDKNAIRIQYKATTDKATPVNLTNHSYFNLSGAGDPTINDHVLTINADRYTPVDDTLIPTGELASVEGTPLDFRTPTRIGERVDQLNDTAALGYDHNFVLNQDAEGEMTTAAVVYDPASGRVLTVRTTEPGVQFYGGNFLRGDTGKAGKPYAYRSGLCLETQHFPNSINTPDFPSVVLEPDQTYTQTCVYAFSVR</sequence>
<evidence type="ECO:0000256" key="10">
    <source>
        <dbReference type="ARBA" id="ARBA00023235"/>
    </source>
</evidence>
<dbReference type="GO" id="GO:0030246">
    <property type="term" value="F:carbohydrate binding"/>
    <property type="evidence" value="ECO:0007669"/>
    <property type="project" value="InterPro"/>
</dbReference>
<keyword evidence="9" id="KW-0597">Phosphoprotein</keyword>
<evidence type="ECO:0000313" key="16">
    <source>
        <dbReference type="EMBL" id="QDU90215.1"/>
    </source>
</evidence>
<dbReference type="InterPro" id="IPR015443">
    <property type="entry name" value="Aldose_1-epimerase"/>
</dbReference>
<dbReference type="FunFam" id="2.70.98.10:FF:000003">
    <property type="entry name" value="Aldose 1-epimerase"/>
    <property type="match status" value="1"/>
</dbReference>
<dbReference type="UniPathway" id="UPA00242"/>
<dbReference type="RefSeq" id="WP_197526949.1">
    <property type="nucleotide sequence ID" value="NZ_CP036291.1"/>
</dbReference>
<evidence type="ECO:0000256" key="8">
    <source>
        <dbReference type="ARBA" id="ARBA00022490"/>
    </source>
</evidence>
<dbReference type="InterPro" id="IPR047215">
    <property type="entry name" value="Galactose_mutarotase-like"/>
</dbReference>
<dbReference type="Proteomes" id="UP000317429">
    <property type="component" value="Chromosome"/>
</dbReference>
<dbReference type="SUPFAM" id="SSF74650">
    <property type="entry name" value="Galactose mutarotase-like"/>
    <property type="match status" value="1"/>
</dbReference>
<evidence type="ECO:0000256" key="9">
    <source>
        <dbReference type="ARBA" id="ARBA00022553"/>
    </source>
</evidence>
<feature type="binding site" evidence="15">
    <location>
        <begin position="80"/>
        <end position="81"/>
    </location>
    <ligand>
        <name>beta-D-galactose</name>
        <dbReference type="ChEBI" id="CHEBI:27667"/>
    </ligand>
</feature>
<comment type="pathway">
    <text evidence="3 12">Carbohydrate metabolism; hexose metabolism.</text>
</comment>
<dbReference type="PANTHER" id="PTHR10091:SF0">
    <property type="entry name" value="GALACTOSE MUTAROTASE"/>
    <property type="match status" value="1"/>
</dbReference>
<dbReference type="EMBL" id="CP036291">
    <property type="protein sequence ID" value="QDU90215.1"/>
    <property type="molecule type" value="Genomic_DNA"/>
</dbReference>
<dbReference type="AlphaFoldDB" id="A0A518DFF3"/>
<dbReference type="GO" id="GO:0004034">
    <property type="term" value="F:aldose 1-epimerase activity"/>
    <property type="evidence" value="ECO:0007669"/>
    <property type="project" value="UniProtKB-EC"/>
</dbReference>
<reference evidence="16 17" key="1">
    <citation type="submission" date="2019-02" db="EMBL/GenBank/DDBJ databases">
        <title>Deep-cultivation of Planctomycetes and their phenomic and genomic characterization uncovers novel biology.</title>
        <authorList>
            <person name="Wiegand S."/>
            <person name="Jogler M."/>
            <person name="Boedeker C."/>
            <person name="Pinto D."/>
            <person name="Vollmers J."/>
            <person name="Rivas-Marin E."/>
            <person name="Kohn T."/>
            <person name="Peeters S.H."/>
            <person name="Heuer A."/>
            <person name="Rast P."/>
            <person name="Oberbeckmann S."/>
            <person name="Bunk B."/>
            <person name="Jeske O."/>
            <person name="Meyerdierks A."/>
            <person name="Storesund J.E."/>
            <person name="Kallscheuer N."/>
            <person name="Luecker S."/>
            <person name="Lage O.M."/>
            <person name="Pohl T."/>
            <person name="Merkel B.J."/>
            <person name="Hornburger P."/>
            <person name="Mueller R.-W."/>
            <person name="Bruemmer F."/>
            <person name="Labrenz M."/>
            <person name="Spormann A.M."/>
            <person name="Op den Camp H."/>
            <person name="Overmann J."/>
            <person name="Amann R."/>
            <person name="Jetten M.S.M."/>
            <person name="Mascher T."/>
            <person name="Medema M.H."/>
            <person name="Devos D.P."/>
            <person name="Kaster A.-K."/>
            <person name="Ovreas L."/>
            <person name="Rohde M."/>
            <person name="Galperin M.Y."/>
            <person name="Jogler C."/>
        </authorList>
    </citation>
    <scope>NUCLEOTIDE SEQUENCE [LARGE SCALE GENOMIC DNA]</scope>
    <source>
        <strain evidence="16 17">Pla175</strain>
    </source>
</reference>